<proteinExistence type="predicted"/>
<name>A0ABT6Y5Z4_9BACT</name>
<dbReference type="RefSeq" id="WP_283344057.1">
    <property type="nucleotide sequence ID" value="NZ_JASHIF010000007.1"/>
</dbReference>
<organism evidence="1 2">
    <name type="scientific">Flectobacillus roseus</name>
    <dbReference type="NCBI Taxonomy" id="502259"/>
    <lineage>
        <taxon>Bacteria</taxon>
        <taxon>Pseudomonadati</taxon>
        <taxon>Bacteroidota</taxon>
        <taxon>Cytophagia</taxon>
        <taxon>Cytophagales</taxon>
        <taxon>Flectobacillaceae</taxon>
        <taxon>Flectobacillus</taxon>
    </lineage>
</organism>
<comment type="caution">
    <text evidence="1">The sequence shown here is derived from an EMBL/GenBank/DDBJ whole genome shotgun (WGS) entry which is preliminary data.</text>
</comment>
<protein>
    <submittedName>
        <fullName evidence="1">Uncharacterized protein</fullName>
    </submittedName>
</protein>
<dbReference type="EMBL" id="JASHIF010000007">
    <property type="protein sequence ID" value="MDI9858985.1"/>
    <property type="molecule type" value="Genomic_DNA"/>
</dbReference>
<gene>
    <name evidence="1" type="ORF">QM524_07185</name>
</gene>
<reference evidence="1 2" key="1">
    <citation type="submission" date="2023-05" db="EMBL/GenBank/DDBJ databases">
        <title>Novel species of genus Flectobacillus isolated from stream in China.</title>
        <authorList>
            <person name="Lu H."/>
        </authorList>
    </citation>
    <scope>NUCLEOTIDE SEQUENCE [LARGE SCALE GENOMIC DNA]</scope>
    <source>
        <strain evidence="1 2">KCTC 42575</strain>
    </source>
</reference>
<accession>A0ABT6Y5Z4</accession>
<evidence type="ECO:0000313" key="2">
    <source>
        <dbReference type="Proteomes" id="UP001236507"/>
    </source>
</evidence>
<dbReference type="Proteomes" id="UP001236507">
    <property type="component" value="Unassembled WGS sequence"/>
</dbReference>
<sequence>MQNNIYLSRIFPCLMILLISRVVYSQSSSFGNTNIGSSGELAVINSQHNFLVGGGALPGVISTQRTSPRGYFSFVGTSTYTGASNTAFVNGYVKSYMTAAFTFPIGSGTKLRTASISTSSTSAPTDAAYYGVNPTTDSYPTTSVASGVTGVSTKEYWDINGTTPAQITLTWDSSSGVQVPVNVKIVGWNGSQWTNIPATIVGGATTSSGSITTSSAIAPNTYSVYTLAGLDGSLSFGGTGTGASTGNPQVSAFTNEPKTGNASVELAPTGGTAPYVYSNGSSDAGCIAPSGAQPLPASSNFTVQANGSYTYTAPSIAGKYYYCIKVCDSSTPTAVCRVAVYTLDVTVPVGVGTLDCNKTRLLPAPIAGTPSTHLLVVTLNVTTAGAFPVSVSGSGMTTSTTSVSTTGTGVQTISIPVNYDGTVLGILTFNVGTSTCTADLSSATAKKKALVDVWTLDNCSIKIAAPALK</sequence>
<keyword evidence="2" id="KW-1185">Reference proteome</keyword>
<evidence type="ECO:0000313" key="1">
    <source>
        <dbReference type="EMBL" id="MDI9858985.1"/>
    </source>
</evidence>